<organism evidence="7 8">
    <name type="scientific">Tenacibaculum vairaonense</name>
    <dbReference type="NCBI Taxonomy" id="3137860"/>
    <lineage>
        <taxon>Bacteria</taxon>
        <taxon>Pseudomonadati</taxon>
        <taxon>Bacteroidota</taxon>
        <taxon>Flavobacteriia</taxon>
        <taxon>Flavobacteriales</taxon>
        <taxon>Flavobacteriaceae</taxon>
        <taxon>Tenacibaculum</taxon>
    </lineage>
</organism>
<dbReference type="PANTHER" id="PTHR42693:SF53">
    <property type="entry name" value="ENDO-4-O-SULFATASE"/>
    <property type="match status" value="1"/>
</dbReference>
<accession>A0ABM9PRZ2</accession>
<dbReference type="InterPro" id="IPR017850">
    <property type="entry name" value="Alkaline_phosphatase_core_sf"/>
</dbReference>
<dbReference type="InterPro" id="IPR000917">
    <property type="entry name" value="Sulfatase_N"/>
</dbReference>
<comment type="similarity">
    <text evidence="1">Belongs to the sulfatase family.</text>
</comment>
<evidence type="ECO:0000256" key="1">
    <source>
        <dbReference type="ARBA" id="ARBA00008779"/>
    </source>
</evidence>
<evidence type="ECO:0000313" key="7">
    <source>
        <dbReference type="EMBL" id="CAL2108572.1"/>
    </source>
</evidence>
<name>A0ABM9PRZ2_9FLAO</name>
<evidence type="ECO:0000259" key="6">
    <source>
        <dbReference type="Pfam" id="PF00884"/>
    </source>
</evidence>
<dbReference type="Pfam" id="PF00884">
    <property type="entry name" value="Sulfatase"/>
    <property type="match status" value="1"/>
</dbReference>
<gene>
    <name evidence="7" type="ORF">T190115A13A_80147</name>
</gene>
<evidence type="ECO:0000256" key="3">
    <source>
        <dbReference type="ARBA" id="ARBA00022801"/>
    </source>
</evidence>
<dbReference type="PROSITE" id="PS51257">
    <property type="entry name" value="PROKAR_LIPOPROTEIN"/>
    <property type="match status" value="1"/>
</dbReference>
<keyword evidence="2" id="KW-0479">Metal-binding</keyword>
<keyword evidence="3" id="KW-0378">Hydrolase</keyword>
<protein>
    <submittedName>
        <fullName evidence="7">Arylsulfatase A</fullName>
    </submittedName>
</protein>
<sequence length="435" mass="48788">MRFPKLSFLVIILLVFVSCSNEEQIQQEEQIRTVSLIDKPNILLVIADDMGLDATPSYSVGTTKPNMPNLQNLITNGLRFSNVWSNPTCTPTRAGILTGKYGFRTNVMKVDDELSISEVSIQQYLKNNNTGYSTAVIGKWHLSKNVTHPNQMGIDYYAGLLSGSVQSYSEWNLTQNESTITSREYITTKFTDLAIDWVKQQSQPWFLWLAYNTPHTPFHLPPEGMHSQGNLPADQASVDANPLPYYMGMIEAMDFQIGRLLNSMSTEEKENTIIIFIGDNGTPGGVVQEYRPRKAKGTLYQGGVNVPMVISGKNVWRKNEIEEGLVNTTDLFATIAEIAGVNTTTINDSKSFKEYLSSNKSSIRDFAYTEQKNEEGVEHTIRNKTHKYIQFANGSEALFDLVNDAFEQSNLLNTTLDNSDAEELESLKQSINNLK</sequence>
<comment type="caution">
    <text evidence="7">The sequence shown here is derived from an EMBL/GenBank/DDBJ whole genome shotgun (WGS) entry which is preliminary data.</text>
</comment>
<dbReference type="Proteomes" id="UP001497602">
    <property type="component" value="Unassembled WGS sequence"/>
</dbReference>
<evidence type="ECO:0000256" key="4">
    <source>
        <dbReference type="ARBA" id="ARBA00022837"/>
    </source>
</evidence>
<keyword evidence="5" id="KW-0732">Signal</keyword>
<feature type="domain" description="Sulfatase N-terminal" evidence="6">
    <location>
        <begin position="40"/>
        <end position="341"/>
    </location>
</feature>
<dbReference type="PROSITE" id="PS00149">
    <property type="entry name" value="SULFATASE_2"/>
    <property type="match status" value="1"/>
</dbReference>
<feature type="signal peptide" evidence="5">
    <location>
        <begin position="1"/>
        <end position="21"/>
    </location>
</feature>
<keyword evidence="4" id="KW-0106">Calcium</keyword>
<dbReference type="SUPFAM" id="SSF53649">
    <property type="entry name" value="Alkaline phosphatase-like"/>
    <property type="match status" value="1"/>
</dbReference>
<dbReference type="RefSeq" id="WP_348740166.1">
    <property type="nucleotide sequence ID" value="NZ_CAXJRC010000045.1"/>
</dbReference>
<evidence type="ECO:0000313" key="8">
    <source>
        <dbReference type="Proteomes" id="UP001497602"/>
    </source>
</evidence>
<keyword evidence="8" id="KW-1185">Reference proteome</keyword>
<evidence type="ECO:0000256" key="2">
    <source>
        <dbReference type="ARBA" id="ARBA00022723"/>
    </source>
</evidence>
<dbReference type="InterPro" id="IPR050738">
    <property type="entry name" value="Sulfatase"/>
</dbReference>
<dbReference type="PROSITE" id="PS00523">
    <property type="entry name" value="SULFATASE_1"/>
    <property type="match status" value="1"/>
</dbReference>
<dbReference type="PANTHER" id="PTHR42693">
    <property type="entry name" value="ARYLSULFATASE FAMILY MEMBER"/>
    <property type="match status" value="1"/>
</dbReference>
<proteinExistence type="inferred from homology"/>
<dbReference type="Gene3D" id="3.40.720.10">
    <property type="entry name" value="Alkaline Phosphatase, subunit A"/>
    <property type="match status" value="2"/>
</dbReference>
<dbReference type="EMBL" id="CAXJRC010000045">
    <property type="protein sequence ID" value="CAL2108572.1"/>
    <property type="molecule type" value="Genomic_DNA"/>
</dbReference>
<dbReference type="InterPro" id="IPR024607">
    <property type="entry name" value="Sulfatase_CS"/>
</dbReference>
<reference evidence="7 8" key="1">
    <citation type="submission" date="2024-05" db="EMBL/GenBank/DDBJ databases">
        <authorList>
            <person name="Duchaud E."/>
        </authorList>
    </citation>
    <scope>NUCLEOTIDE SEQUENCE [LARGE SCALE GENOMIC DNA]</scope>
    <source>
        <strain evidence="7">Ena-SAMPLE-TAB-13-05-2024-13:56:06:370-140305</strain>
    </source>
</reference>
<feature type="chain" id="PRO_5046532501" evidence="5">
    <location>
        <begin position="22"/>
        <end position="435"/>
    </location>
</feature>
<evidence type="ECO:0000256" key="5">
    <source>
        <dbReference type="SAM" id="SignalP"/>
    </source>
</evidence>